<protein>
    <submittedName>
        <fullName evidence="2">Copine-7</fullName>
    </submittedName>
</protein>
<dbReference type="InterPro" id="IPR036465">
    <property type="entry name" value="vWFA_dom_sf"/>
</dbReference>
<feature type="domain" description="VWFA" evidence="1">
    <location>
        <begin position="79"/>
        <end position="240"/>
    </location>
</feature>
<dbReference type="GO" id="GO:0005886">
    <property type="term" value="C:plasma membrane"/>
    <property type="evidence" value="ECO:0007669"/>
    <property type="project" value="TreeGrafter"/>
</dbReference>
<evidence type="ECO:0000313" key="3">
    <source>
        <dbReference type="Proteomes" id="UP000735302"/>
    </source>
</evidence>
<dbReference type="GO" id="GO:0071277">
    <property type="term" value="P:cellular response to calcium ion"/>
    <property type="evidence" value="ECO:0007669"/>
    <property type="project" value="TreeGrafter"/>
</dbReference>
<comment type="caution">
    <text evidence="2">The sequence shown here is derived from an EMBL/GenBank/DDBJ whole genome shotgun (WGS) entry which is preliminary data.</text>
</comment>
<dbReference type="PANTHER" id="PTHR10857">
    <property type="entry name" value="COPINE"/>
    <property type="match status" value="1"/>
</dbReference>
<reference evidence="2 3" key="1">
    <citation type="journal article" date="2021" name="Elife">
        <title>Chloroplast acquisition without the gene transfer in kleptoplastic sea slugs, Plakobranchus ocellatus.</title>
        <authorList>
            <person name="Maeda T."/>
            <person name="Takahashi S."/>
            <person name="Yoshida T."/>
            <person name="Shimamura S."/>
            <person name="Takaki Y."/>
            <person name="Nagai Y."/>
            <person name="Toyoda A."/>
            <person name="Suzuki Y."/>
            <person name="Arimoto A."/>
            <person name="Ishii H."/>
            <person name="Satoh N."/>
            <person name="Nishiyama T."/>
            <person name="Hasebe M."/>
            <person name="Maruyama T."/>
            <person name="Minagawa J."/>
            <person name="Obokata J."/>
            <person name="Shigenobu S."/>
        </authorList>
    </citation>
    <scope>NUCLEOTIDE SEQUENCE [LARGE SCALE GENOMIC DNA]</scope>
</reference>
<dbReference type="EMBL" id="BLXT01002259">
    <property type="protein sequence ID" value="GFN92619.1"/>
    <property type="molecule type" value="Genomic_DNA"/>
</dbReference>
<sequence>MQFDVFDWDGDGGHDLIGNFTCTFQELCKALDDEISWPCINEKKKAKKSSYKNSGTVILHSLKIERVYSFLDYLFGGLQINLTFGVDFTASNGAVDDPSSLHYIDYQYPNEYMQAISAVGTVLQDYDADKRFPAYGFGAKIPPNMEASFAFPLTFNFSNPYCEGLQHVLDAYSYHILLLLTDGVLSDMSEVRDALVQASSLPLSLIIVGVGDANFRDMNILDGDDGVLKSTKGHPAKRDIVQFVPFRDFKQKTPSELACHVLAEIPKQVTGYFKMRGLPPKDPGVGSH</sequence>
<dbReference type="AlphaFoldDB" id="A0AAV3ZDH9"/>
<dbReference type="PANTHER" id="PTHR10857:SF102">
    <property type="entry name" value="C2 DOMAIN-CONTAINING PROTEIN"/>
    <property type="match status" value="1"/>
</dbReference>
<evidence type="ECO:0000313" key="2">
    <source>
        <dbReference type="EMBL" id="GFN92619.1"/>
    </source>
</evidence>
<dbReference type="InterPro" id="IPR045052">
    <property type="entry name" value="Copine"/>
</dbReference>
<dbReference type="Proteomes" id="UP000735302">
    <property type="component" value="Unassembled WGS sequence"/>
</dbReference>
<dbReference type="GO" id="GO:0005544">
    <property type="term" value="F:calcium-dependent phospholipid binding"/>
    <property type="evidence" value="ECO:0007669"/>
    <property type="project" value="InterPro"/>
</dbReference>
<dbReference type="Pfam" id="PF07002">
    <property type="entry name" value="Copine"/>
    <property type="match status" value="2"/>
</dbReference>
<keyword evidence="3" id="KW-1185">Reference proteome</keyword>
<dbReference type="SUPFAM" id="SSF53300">
    <property type="entry name" value="vWA-like"/>
    <property type="match status" value="1"/>
</dbReference>
<organism evidence="2 3">
    <name type="scientific">Plakobranchus ocellatus</name>
    <dbReference type="NCBI Taxonomy" id="259542"/>
    <lineage>
        <taxon>Eukaryota</taxon>
        <taxon>Metazoa</taxon>
        <taxon>Spiralia</taxon>
        <taxon>Lophotrochozoa</taxon>
        <taxon>Mollusca</taxon>
        <taxon>Gastropoda</taxon>
        <taxon>Heterobranchia</taxon>
        <taxon>Euthyneura</taxon>
        <taxon>Panpulmonata</taxon>
        <taxon>Sacoglossa</taxon>
        <taxon>Placobranchoidea</taxon>
        <taxon>Plakobranchidae</taxon>
        <taxon>Plakobranchus</taxon>
    </lineage>
</organism>
<proteinExistence type="predicted"/>
<dbReference type="InterPro" id="IPR002035">
    <property type="entry name" value="VWF_A"/>
</dbReference>
<accession>A0AAV3ZDH9</accession>
<gene>
    <name evidence="2" type="ORF">PoB_001912500</name>
</gene>
<dbReference type="SMART" id="SM00327">
    <property type="entry name" value="VWA"/>
    <property type="match status" value="1"/>
</dbReference>
<evidence type="ECO:0000259" key="1">
    <source>
        <dbReference type="SMART" id="SM00327"/>
    </source>
</evidence>
<name>A0AAV3ZDH9_9GAST</name>
<dbReference type="InterPro" id="IPR010734">
    <property type="entry name" value="Copine_C"/>
</dbReference>